<name>A0A3P3YH32_PLABS</name>
<dbReference type="EMBL" id="OVEO01000012">
    <property type="protein sequence ID" value="SPQ99486.1"/>
    <property type="molecule type" value="Genomic_DNA"/>
</dbReference>
<accession>A0A3P3YH32</accession>
<evidence type="ECO:0000313" key="2">
    <source>
        <dbReference type="Proteomes" id="UP000290189"/>
    </source>
</evidence>
<gene>
    <name evidence="1" type="ORF">PLBR_LOCUS6701</name>
</gene>
<protein>
    <submittedName>
        <fullName evidence="1">Uncharacterized protein</fullName>
    </submittedName>
</protein>
<dbReference type="Proteomes" id="UP000290189">
    <property type="component" value="Unassembled WGS sequence"/>
</dbReference>
<evidence type="ECO:0000313" key="1">
    <source>
        <dbReference type="EMBL" id="SPQ99486.1"/>
    </source>
</evidence>
<keyword evidence="1" id="KW-0496">Mitochondrion</keyword>
<dbReference type="AlphaFoldDB" id="A0A3P3YH32"/>
<sequence length="88" mass="9408">MAVKGSVHWRRGIGCCTGIVLRPPCSWSASRSAAGRLRWNPNATWTTAATFHCEHTTILAFDLSGGYGMLGMSATTESCWYGGAQALV</sequence>
<geneLocation type="mitochondrion" evidence="1"/>
<proteinExistence type="predicted"/>
<reference evidence="1 2" key="1">
    <citation type="submission" date="2018-03" db="EMBL/GenBank/DDBJ databases">
        <authorList>
            <person name="Fogelqvist J."/>
        </authorList>
    </citation>
    <scope>NUCLEOTIDE SEQUENCE [LARGE SCALE GENOMIC DNA]</scope>
</reference>
<organism evidence="1 2">
    <name type="scientific">Plasmodiophora brassicae</name>
    <name type="common">Clubroot disease agent</name>
    <dbReference type="NCBI Taxonomy" id="37360"/>
    <lineage>
        <taxon>Eukaryota</taxon>
        <taxon>Sar</taxon>
        <taxon>Rhizaria</taxon>
        <taxon>Endomyxa</taxon>
        <taxon>Phytomyxea</taxon>
        <taxon>Plasmodiophorida</taxon>
        <taxon>Plasmodiophoridae</taxon>
        <taxon>Plasmodiophora</taxon>
    </lineage>
</organism>